<reference evidence="2" key="1">
    <citation type="submission" date="2018-05" db="EMBL/GenBank/DDBJ databases">
        <authorList>
            <person name="Lanie J.A."/>
            <person name="Ng W.-L."/>
            <person name="Kazmierczak K.M."/>
            <person name="Andrzejewski T.M."/>
            <person name="Davidsen T.M."/>
            <person name="Wayne K.J."/>
            <person name="Tettelin H."/>
            <person name="Glass J.I."/>
            <person name="Rusch D."/>
            <person name="Podicherti R."/>
            <person name="Tsui H.-C.T."/>
            <person name="Winkler M.E."/>
        </authorList>
    </citation>
    <scope>NUCLEOTIDE SEQUENCE</scope>
</reference>
<accession>A0A381Y0J9</accession>
<name>A0A381Y0J9_9ZZZZ</name>
<gene>
    <name evidence="2" type="ORF">METZ01_LOCUS123055</name>
</gene>
<dbReference type="AlphaFoldDB" id="A0A381Y0J9"/>
<sequence length="67" mass="7546">MAEIDVPQDLVAVTEQMQKAITELQELDSQRQMLAQQIQNLNGVAMYLRGKTPPENVEVSEDTDKES</sequence>
<dbReference type="EMBL" id="UINC01016957">
    <property type="protein sequence ID" value="SVA70201.1"/>
    <property type="molecule type" value="Genomic_DNA"/>
</dbReference>
<protein>
    <submittedName>
        <fullName evidence="2">Uncharacterized protein</fullName>
    </submittedName>
</protein>
<organism evidence="2">
    <name type="scientific">marine metagenome</name>
    <dbReference type="NCBI Taxonomy" id="408172"/>
    <lineage>
        <taxon>unclassified sequences</taxon>
        <taxon>metagenomes</taxon>
        <taxon>ecological metagenomes</taxon>
    </lineage>
</organism>
<proteinExistence type="predicted"/>
<evidence type="ECO:0000313" key="2">
    <source>
        <dbReference type="EMBL" id="SVA70201.1"/>
    </source>
</evidence>
<evidence type="ECO:0000256" key="1">
    <source>
        <dbReference type="SAM" id="Coils"/>
    </source>
</evidence>
<feature type="coiled-coil region" evidence="1">
    <location>
        <begin position="10"/>
        <end position="44"/>
    </location>
</feature>
<keyword evidence="1" id="KW-0175">Coiled coil</keyword>